<evidence type="ECO:0000313" key="3">
    <source>
        <dbReference type="EMBL" id="MBK1827292.1"/>
    </source>
</evidence>
<comment type="caution">
    <text evidence="3">The sequence shown here is derived from an EMBL/GenBank/DDBJ whole genome shotgun (WGS) entry which is preliminary data.</text>
</comment>
<name>A0A934RCY0_9BACT</name>
<dbReference type="PANTHER" id="PTHR11319:SF35">
    <property type="entry name" value="OUTER MEMBRANE PROTEIN PMPC-RELATED"/>
    <property type="match status" value="1"/>
</dbReference>
<feature type="compositionally biased region" description="Gly residues" evidence="1">
    <location>
        <begin position="862"/>
        <end position="875"/>
    </location>
</feature>
<feature type="region of interest" description="Disordered" evidence="1">
    <location>
        <begin position="771"/>
        <end position="790"/>
    </location>
</feature>
<keyword evidence="4" id="KW-1185">Reference proteome</keyword>
<evidence type="ECO:0000313" key="4">
    <source>
        <dbReference type="Proteomes" id="UP000658278"/>
    </source>
</evidence>
<feature type="signal peptide" evidence="2">
    <location>
        <begin position="1"/>
        <end position="20"/>
    </location>
</feature>
<dbReference type="EMBL" id="JAENII010000006">
    <property type="protein sequence ID" value="MBK1827292.1"/>
    <property type="molecule type" value="Genomic_DNA"/>
</dbReference>
<gene>
    <name evidence="3" type="ORF">JIN81_09675</name>
</gene>
<organism evidence="3 4">
    <name type="scientific">Haloferula rosea</name>
    <dbReference type="NCBI Taxonomy" id="490093"/>
    <lineage>
        <taxon>Bacteria</taxon>
        <taxon>Pseudomonadati</taxon>
        <taxon>Verrucomicrobiota</taxon>
        <taxon>Verrucomicrobiia</taxon>
        <taxon>Verrucomicrobiales</taxon>
        <taxon>Verrucomicrobiaceae</taxon>
        <taxon>Haloferula</taxon>
    </lineage>
</organism>
<dbReference type="SMART" id="SM00710">
    <property type="entry name" value="PbH1"/>
    <property type="match status" value="9"/>
</dbReference>
<sequence>MIPRNSLFSLFLMGLFPAQAQITVDGSRDAAYGPPVAVQLAPTGFGDNMDPDPLIANGSELNAAYAVIRDGKLHLLLTGNLETNFNTLEIFIDSITGGQSVILPGNPDVDGAFPALDGLTFDSGFEADHYFTPTGGFPGGAPQLNFYPSYGRLKTATDPGVGIFLGETGAGNTTLPFELEEGVRLGIDNSNIDGVSVSDASGASDATTGIEWEIPLALIGNPTGPVRICAFINGGGHGFLSNQFLGSLAAATPNQGSNKDLSSLAGDQFFDVPWQVTSIADNGAGSLRQTIIDAPPGSTITFDPTLSGQTIALSSQITFGESLLIDASGLSAGLTLTGGGAHRHFLIPAGITVSIQGLTFENGEGQNGGSIRNFGTLTVRDCSFLNNGLGIDLSEAGQGGGIYSSGALTLEGCTFSGNSAFQGGAVRSVESSLSVVNCTFTNNSATIGGAFSVADGGPDAVFRHVTITGNDAVVSGTFGGGGLFVFGKTVKLQNCIIAGNTSPHGPDIQAESSTSIDSEGGNLVGKDSGFTWNLLNSSDQIGTESAPLDPLLAPLGDYGGPTLTMPPLPGSAAINSGLDTGGLPATDQRGFPRFVNSNPDSGAVEVQTALTVANANDSGAGSLRNAIAGAAVDATITFDGSLSGETITLTSGQLVIARNLEIDGSVLGERVTIDANGVETRHRVLEVAAGSVVTLDSLRLTGGNTPDGGSLSEISGGGVLNGGDLTLRRVEISGNTAGSGLDQSDGGDGGGVYSTGPLALEDCLVRDNTAGSGGDFSSDDPGDGGSGGGIYCNGTLSLENSTVTENHAGKGGSYNGSGSRSRNGVGGAGGGIYANGAVMLLNSAVTHNGAGDGGFSSASEGWSGGDGHGGSGGGIWSESGLILQRSEVSRNFAGNGGIAPEREAAGGFGGSGGGIYCRDNLTLVDSTVAENTTGSGNRNAGGGGGGISCTGNSIVLTNSTVSGNTTGTGGGVSPGGSGGGVGCGFLSVVTMVNSTISGNMASGGIGGIGVYASPFTCTNSIIAGNTAASDPNLFLSGEDFSAVNNSLISGEPKLAPLGNYGGSTRTMPPLEGSPAIDGGIDTGSLPLADQRGLPRVVGLAVDIGAVETGTGIADFTAPVVTSAGDGFDGLDTNGITLREACDLAAPGAIITFDPSLEGQTIILEGGPLRLARSLDIIAAGLSTSGVTISGNGKSRLLSVDEGVLVTLDSVSLIEGKAIESGGALINEGELTLRNVTIARSLSFENGGGLMNLPSGSLTLINTTIAENVAAEAGGGVFNAGSMSATHATVSDNLAFFGGGGGVFTGGSGSAALENSIVAGNLAANDPNLSGPAATLTGNNLLTGNPLLAPLGDYGGLVLTMPPLPGSPSIEGALLLDTTPDLDQLGNARPSGPLPDLGAVEAFGFGSLTLADADFDEIPDLIEPAYAQFSVGIDDSGLDSDGDGVSDADELGDMTNPLDPADYFRILSFTKAAGFTPETPVFDLTVKTFPGLSYRLERQQDLAAPFDPLADGSFIADEFSETFQIQLMPGRDFIRAVRE</sequence>
<dbReference type="PANTHER" id="PTHR11319">
    <property type="entry name" value="G PROTEIN-COUPLED RECEPTOR-RELATED"/>
    <property type="match status" value="1"/>
</dbReference>
<dbReference type="Proteomes" id="UP000658278">
    <property type="component" value="Unassembled WGS sequence"/>
</dbReference>
<dbReference type="Gene3D" id="2.160.20.10">
    <property type="entry name" value="Single-stranded right-handed beta-helix, Pectin lyase-like"/>
    <property type="match status" value="1"/>
</dbReference>
<dbReference type="NCBIfam" id="NF041518">
    <property type="entry name" value="choice_anch_Q"/>
    <property type="match status" value="3"/>
</dbReference>
<feature type="chain" id="PRO_5037550484" evidence="2">
    <location>
        <begin position="21"/>
        <end position="1538"/>
    </location>
</feature>
<feature type="region of interest" description="Disordered" evidence="1">
    <location>
        <begin position="856"/>
        <end position="877"/>
    </location>
</feature>
<dbReference type="RefSeq" id="WP_200278742.1">
    <property type="nucleotide sequence ID" value="NZ_JAENII010000006.1"/>
</dbReference>
<protein>
    <submittedName>
        <fullName evidence="3">Right-handed parallel beta-helix repeat-containing protein</fullName>
    </submittedName>
</protein>
<evidence type="ECO:0000256" key="2">
    <source>
        <dbReference type="SAM" id="SignalP"/>
    </source>
</evidence>
<keyword evidence="2" id="KW-0732">Signal</keyword>
<dbReference type="SUPFAM" id="SSF51126">
    <property type="entry name" value="Pectin lyase-like"/>
    <property type="match status" value="4"/>
</dbReference>
<dbReference type="InterPro" id="IPR006626">
    <property type="entry name" value="PbH1"/>
</dbReference>
<dbReference type="InterPro" id="IPR059226">
    <property type="entry name" value="Choice_anch_Q_dom"/>
</dbReference>
<accession>A0A934RCY0</accession>
<dbReference type="InterPro" id="IPR011050">
    <property type="entry name" value="Pectin_lyase_fold/virulence"/>
</dbReference>
<dbReference type="InterPro" id="IPR012334">
    <property type="entry name" value="Pectin_lyas_fold"/>
</dbReference>
<evidence type="ECO:0000256" key="1">
    <source>
        <dbReference type="SAM" id="MobiDB-lite"/>
    </source>
</evidence>
<proteinExistence type="predicted"/>
<reference evidence="3" key="1">
    <citation type="submission" date="2021-01" db="EMBL/GenBank/DDBJ databases">
        <title>Modified the classification status of verrucomicrobia.</title>
        <authorList>
            <person name="Feng X."/>
        </authorList>
    </citation>
    <scope>NUCLEOTIDE SEQUENCE</scope>
    <source>
        <strain evidence="3">KCTC 22201</strain>
    </source>
</reference>